<sequence>MLKLETDLQGKRALYGEIEPLLRSHGFSLCGNWEYNEGMFDGILNRMSGETIYLRLPFDVLSGSLDHPNTMLAFGQPFLIKHVVNVGLDHDQNALLTTTGFDQFQAPLEKDANIQKKSQWEERGEEKVADMFGNYEFIH</sequence>
<dbReference type="Gene3D" id="3.30.310.100">
    <property type="entry name" value="YugN-like"/>
    <property type="match status" value="1"/>
</dbReference>
<evidence type="ECO:0000313" key="1">
    <source>
        <dbReference type="EMBL" id="SIT84311.1"/>
    </source>
</evidence>
<keyword evidence="2" id="KW-1185">Reference proteome</keyword>
<dbReference type="SUPFAM" id="SSF160755">
    <property type="entry name" value="YugN-like"/>
    <property type="match status" value="1"/>
</dbReference>
<evidence type="ECO:0000313" key="2">
    <source>
        <dbReference type="Proteomes" id="UP000187550"/>
    </source>
</evidence>
<organism evidence="1 2">
    <name type="scientific">Edaphobacillus lindanitolerans</name>
    <dbReference type="NCBI Taxonomy" id="550447"/>
    <lineage>
        <taxon>Bacteria</taxon>
        <taxon>Bacillati</taxon>
        <taxon>Bacillota</taxon>
        <taxon>Bacilli</taxon>
        <taxon>Bacillales</taxon>
        <taxon>Bacillaceae</taxon>
        <taxon>Edaphobacillus</taxon>
    </lineage>
</organism>
<proteinExistence type="predicted"/>
<name>A0A1U7PK93_9BACI</name>
<dbReference type="Pfam" id="PF08868">
    <property type="entry name" value="YugN"/>
    <property type="match status" value="1"/>
</dbReference>
<dbReference type="InterPro" id="IPR036491">
    <property type="entry name" value="YugN-like_sf"/>
</dbReference>
<protein>
    <submittedName>
        <fullName evidence="1">YugN-like family protein</fullName>
    </submittedName>
</protein>
<dbReference type="RefSeq" id="WP_076758051.1">
    <property type="nucleotide sequence ID" value="NZ_FTPL01000002.1"/>
</dbReference>
<dbReference type="InterPro" id="IPR014967">
    <property type="entry name" value="Uncharacterised_YugN-like"/>
</dbReference>
<dbReference type="STRING" id="550447.SAMN05428946_1708"/>
<dbReference type="Proteomes" id="UP000187550">
    <property type="component" value="Unassembled WGS sequence"/>
</dbReference>
<reference evidence="2" key="1">
    <citation type="submission" date="2017-01" db="EMBL/GenBank/DDBJ databases">
        <authorList>
            <person name="Varghese N."/>
            <person name="Submissions S."/>
        </authorList>
    </citation>
    <scope>NUCLEOTIDE SEQUENCE [LARGE SCALE GENOMIC DNA]</scope>
    <source>
        <strain evidence="2">MNA4</strain>
    </source>
</reference>
<dbReference type="AlphaFoldDB" id="A0A1U7PK93"/>
<dbReference type="EMBL" id="FTPL01000002">
    <property type="protein sequence ID" value="SIT84311.1"/>
    <property type="molecule type" value="Genomic_DNA"/>
</dbReference>
<dbReference type="OrthoDB" id="2988890at2"/>
<gene>
    <name evidence="1" type="ORF">SAMN05428946_1708</name>
</gene>
<accession>A0A1U7PK93</accession>